<dbReference type="Pfam" id="PF01613">
    <property type="entry name" value="Flavin_Reduct"/>
    <property type="match status" value="1"/>
</dbReference>
<dbReference type="PANTHER" id="PTHR30466">
    <property type="entry name" value="FLAVIN REDUCTASE"/>
    <property type="match status" value="1"/>
</dbReference>
<sequence>MTLAMRHDISLAERFRTAWRGMGSTVAVVAAEKDGRRQAMLATSVASVSLDPPSLLVCVNRNASMYATLAARGAFSLSLLAARQEPLAHHLAKHSGEARFIEGDWQVHRSGDPCIDGLPWLCGALASVFCRIEDSLDYGTHRIHVGRVLAVSGDGTCDPLLHGGGRFGQFRAVGG</sequence>
<dbReference type="PANTHER" id="PTHR30466:SF1">
    <property type="entry name" value="FMN REDUCTASE (NADH) RUTF"/>
    <property type="match status" value="1"/>
</dbReference>
<keyword evidence="4" id="KW-1185">Reference proteome</keyword>
<feature type="domain" description="Flavin reductase like" evidence="2">
    <location>
        <begin position="22"/>
        <end position="169"/>
    </location>
</feature>
<evidence type="ECO:0000256" key="1">
    <source>
        <dbReference type="ARBA" id="ARBA00023002"/>
    </source>
</evidence>
<dbReference type="GO" id="GO:0042602">
    <property type="term" value="F:riboflavin reductase (NADPH) activity"/>
    <property type="evidence" value="ECO:0007669"/>
    <property type="project" value="TreeGrafter"/>
</dbReference>
<dbReference type="GO" id="GO:0006208">
    <property type="term" value="P:pyrimidine nucleobase catabolic process"/>
    <property type="evidence" value="ECO:0007669"/>
    <property type="project" value="TreeGrafter"/>
</dbReference>
<name>A0A5C2H2G5_9RHOB</name>
<keyword evidence="3" id="KW-0614">Plasmid</keyword>
<geneLocation type="plasmid" evidence="3 4">
    <name>p4</name>
</geneLocation>
<dbReference type="SUPFAM" id="SSF50475">
    <property type="entry name" value="FMN-binding split barrel"/>
    <property type="match status" value="1"/>
</dbReference>
<evidence type="ECO:0000259" key="2">
    <source>
        <dbReference type="SMART" id="SM00903"/>
    </source>
</evidence>
<dbReference type="Proteomes" id="UP000237655">
    <property type="component" value="Plasmid p4"/>
</dbReference>
<dbReference type="InterPro" id="IPR050268">
    <property type="entry name" value="NADH-dep_flavin_reductase"/>
</dbReference>
<dbReference type="RefSeq" id="WP_149615817.1">
    <property type="nucleotide sequence ID" value="NZ_CP043622.1"/>
</dbReference>
<dbReference type="InterPro" id="IPR012349">
    <property type="entry name" value="Split_barrel_FMN-bd"/>
</dbReference>
<dbReference type="InterPro" id="IPR002563">
    <property type="entry name" value="Flavin_Rdtase-like_dom"/>
</dbReference>
<gene>
    <name evidence="3" type="ORF">C6Y53_20835</name>
</gene>
<accession>A0A5C2H2G5</accession>
<evidence type="ECO:0000313" key="3">
    <source>
        <dbReference type="EMBL" id="QEP30647.1"/>
    </source>
</evidence>
<proteinExistence type="predicted"/>
<dbReference type="AlphaFoldDB" id="A0A5C2H2G5"/>
<evidence type="ECO:0000313" key="4">
    <source>
        <dbReference type="Proteomes" id="UP000237655"/>
    </source>
</evidence>
<protein>
    <submittedName>
        <fullName evidence="3">Flavin reductase family protein</fullName>
    </submittedName>
</protein>
<dbReference type="Gene3D" id="2.30.110.10">
    <property type="entry name" value="Electron Transport, Fmn-binding Protein, Chain A"/>
    <property type="match status" value="1"/>
</dbReference>
<dbReference type="SMART" id="SM00903">
    <property type="entry name" value="Flavin_Reduct"/>
    <property type="match status" value="1"/>
</dbReference>
<dbReference type="EMBL" id="CP043622">
    <property type="protein sequence ID" value="QEP30647.1"/>
    <property type="molecule type" value="Genomic_DNA"/>
</dbReference>
<dbReference type="KEGG" id="thas:C6Y53_20835"/>
<organism evidence="3 4">
    <name type="scientific">Pukyongiella litopenaei</name>
    <dbReference type="NCBI Taxonomy" id="2605946"/>
    <lineage>
        <taxon>Bacteria</taxon>
        <taxon>Pseudomonadati</taxon>
        <taxon>Pseudomonadota</taxon>
        <taxon>Alphaproteobacteria</taxon>
        <taxon>Rhodobacterales</taxon>
        <taxon>Paracoccaceae</taxon>
        <taxon>Pukyongiella</taxon>
    </lineage>
</organism>
<dbReference type="GO" id="GO:0010181">
    <property type="term" value="F:FMN binding"/>
    <property type="evidence" value="ECO:0007669"/>
    <property type="project" value="InterPro"/>
</dbReference>
<reference evidence="3 4" key="1">
    <citation type="submission" date="2019-09" db="EMBL/GenBank/DDBJ databases">
        <title>Novel bacterium SH-1.</title>
        <authorList>
            <person name="Kim Y.-S."/>
            <person name="Kim K.-H."/>
        </authorList>
    </citation>
    <scope>NUCLEOTIDE SEQUENCE [LARGE SCALE GENOMIC DNA]</scope>
    <source>
        <strain evidence="3 4">SH-1</strain>
        <plasmid evidence="3 4">p4</plasmid>
    </source>
</reference>
<keyword evidence="1" id="KW-0560">Oxidoreductase</keyword>